<name>A0A167Q815_CALVF</name>
<sequence length="85" mass="8023">MQIFNIVAVPVLLLASQVAGQVYGGAAPSSSTPGVAAPTSAASSGGASPSPQSAPANSGALAMGQLPFEATVGALILTGSVIALM</sequence>
<keyword evidence="4" id="KW-1185">Reference proteome</keyword>
<gene>
    <name evidence="3" type="ORF">CALVIDRAFT_534503</name>
</gene>
<accession>A0A167Q815</accession>
<feature type="signal peptide" evidence="2">
    <location>
        <begin position="1"/>
        <end position="20"/>
    </location>
</feature>
<reference evidence="3 4" key="1">
    <citation type="journal article" date="2016" name="Mol. Biol. Evol.">
        <title>Comparative Genomics of Early-Diverging Mushroom-Forming Fungi Provides Insights into the Origins of Lignocellulose Decay Capabilities.</title>
        <authorList>
            <person name="Nagy L.G."/>
            <person name="Riley R."/>
            <person name="Tritt A."/>
            <person name="Adam C."/>
            <person name="Daum C."/>
            <person name="Floudas D."/>
            <person name="Sun H."/>
            <person name="Yadav J.S."/>
            <person name="Pangilinan J."/>
            <person name="Larsson K.H."/>
            <person name="Matsuura K."/>
            <person name="Barry K."/>
            <person name="Labutti K."/>
            <person name="Kuo R."/>
            <person name="Ohm R.A."/>
            <person name="Bhattacharya S.S."/>
            <person name="Shirouzu T."/>
            <person name="Yoshinaga Y."/>
            <person name="Martin F.M."/>
            <person name="Grigoriev I.V."/>
            <person name="Hibbett D.S."/>
        </authorList>
    </citation>
    <scope>NUCLEOTIDE SEQUENCE [LARGE SCALE GENOMIC DNA]</scope>
    <source>
        <strain evidence="3 4">TUFC12733</strain>
    </source>
</reference>
<evidence type="ECO:0000256" key="2">
    <source>
        <dbReference type="SAM" id="SignalP"/>
    </source>
</evidence>
<protein>
    <submittedName>
        <fullName evidence="3">Uncharacterized protein</fullName>
    </submittedName>
</protein>
<proteinExistence type="predicted"/>
<organism evidence="3 4">
    <name type="scientific">Calocera viscosa (strain TUFC12733)</name>
    <dbReference type="NCBI Taxonomy" id="1330018"/>
    <lineage>
        <taxon>Eukaryota</taxon>
        <taxon>Fungi</taxon>
        <taxon>Dikarya</taxon>
        <taxon>Basidiomycota</taxon>
        <taxon>Agaricomycotina</taxon>
        <taxon>Dacrymycetes</taxon>
        <taxon>Dacrymycetales</taxon>
        <taxon>Dacrymycetaceae</taxon>
        <taxon>Calocera</taxon>
    </lineage>
</organism>
<dbReference type="AlphaFoldDB" id="A0A167Q815"/>
<dbReference type="EMBL" id="KV417272">
    <property type="protein sequence ID" value="KZO99510.1"/>
    <property type="molecule type" value="Genomic_DNA"/>
</dbReference>
<keyword evidence="2" id="KW-0732">Signal</keyword>
<feature type="region of interest" description="Disordered" evidence="1">
    <location>
        <begin position="24"/>
        <end position="58"/>
    </location>
</feature>
<dbReference type="Proteomes" id="UP000076738">
    <property type="component" value="Unassembled WGS sequence"/>
</dbReference>
<evidence type="ECO:0000256" key="1">
    <source>
        <dbReference type="SAM" id="MobiDB-lite"/>
    </source>
</evidence>
<evidence type="ECO:0000313" key="3">
    <source>
        <dbReference type="EMBL" id="KZO99510.1"/>
    </source>
</evidence>
<feature type="chain" id="PRO_5007891444" evidence="2">
    <location>
        <begin position="21"/>
        <end position="85"/>
    </location>
</feature>
<evidence type="ECO:0000313" key="4">
    <source>
        <dbReference type="Proteomes" id="UP000076738"/>
    </source>
</evidence>